<protein>
    <submittedName>
        <fullName evidence="4">AP-5 complex subunit beta-1-like</fullName>
    </submittedName>
</protein>
<dbReference type="Pfam" id="PF21589">
    <property type="entry name" value="AP5B1_barrel"/>
    <property type="match status" value="1"/>
</dbReference>
<dbReference type="InterPro" id="IPR048979">
    <property type="entry name" value="AP5B1_middle"/>
</dbReference>
<sequence length="932" mass="105969">MTTKPQTANLFGNEWARDINMFLANPTSFISKSSKTTDLLIDDMLMIISTSSTILSLKLAILHVFLNVELFQTSKSYLTKIVTALEYLSSQFVEQKDNLFLHQLLAALTTLSIELDERFLHDSIQLTKCVDLLLIQANQVADGTRSERVLVRSAACICLSELEEVYPGILYSKLSYLFQYCQLEKTFIRQYYLSLFCTVLRHSLLKFKSIEFEEQANSLQFFFSPTTVLIPFIPPKNFREESAHLLCSSVDCVMSPNLEKVDLKKSFSTLLDASTNMTHTMLANTMHKLSDCVLLAGTHPSILKILYHRYIHSSSIVLLQLVYSLKAKFGRELFDIAEESSFERSIFWALNNPHNLNPHTLLLYTWLIHFPILDPITHREDNRVPNGLPLFQLCYPTPFDSIDLTVRCFHLFSASELILEEPRSINTHLSVLVQRVKSQPGSYATAAFFHTLYLFLHRSHPALMIQSIRVILTDLYLSYPMLAPYLINFMLVITSIVPANNFAIPMLSYIVKHLQTLRQVRTADLMFHLQLVEYAALTPKFNLDSLLVLLHSVLQPEVLEEGDWHLGHTILDVCRALLLGIHSDSQFQRACALLYRIRAKYTDVDVCNEAGFLLILITSVSTKKYRPLLSKASETNAEPSLKDLVVGTTFQLTAPITHIPEVILQLEKMPNKTSSSSTAYSNPPTVTRDPTEILKQYLTATDQLIDTSFQLNFNLSYAPHAKPSTSMQTIYAISLHLSDNPHYHPTASITIPKLVYKAPSENDKRNVSFEFRPKLPFPAQFSVSAIFSLQDGATYQTPLAHLEVSFSDLVLPIPLPQEISEQDTPALFEALWSHLSRKCFSEKNTESKCTESFIKLNKPSESVTRILLHTLSPNIVTSSDNLIQLLLYIPPRHHILMKARVSPDSTDVSILTDEWRLLSYFNQYMHTLLAQM</sequence>
<dbReference type="EMBL" id="JAKMXF010000297">
    <property type="protein sequence ID" value="KAI6652780.1"/>
    <property type="molecule type" value="Genomic_DNA"/>
</dbReference>
<dbReference type="Pfam" id="PF21590">
    <property type="entry name" value="AP5B1_C"/>
    <property type="match status" value="1"/>
</dbReference>
<gene>
    <name evidence="4" type="ORF">LOD99_4166</name>
</gene>
<dbReference type="GO" id="GO:0016197">
    <property type="term" value="P:endosomal transport"/>
    <property type="evidence" value="ECO:0007669"/>
    <property type="project" value="InterPro"/>
</dbReference>
<evidence type="ECO:0000259" key="2">
    <source>
        <dbReference type="Pfam" id="PF21589"/>
    </source>
</evidence>
<feature type="domain" description="AP-5 complex subunit beta-1 beta-barrel" evidence="2">
    <location>
        <begin position="730"/>
        <end position="801"/>
    </location>
</feature>
<evidence type="ECO:0000259" key="1">
    <source>
        <dbReference type="Pfam" id="PF21588"/>
    </source>
</evidence>
<accession>A0AAV7JWS2</accession>
<evidence type="ECO:0000259" key="3">
    <source>
        <dbReference type="Pfam" id="PF21590"/>
    </source>
</evidence>
<proteinExistence type="predicted"/>
<feature type="domain" description="AP5B1 middle" evidence="1">
    <location>
        <begin position="262"/>
        <end position="624"/>
    </location>
</feature>
<name>A0AAV7JWS2_9METZ</name>
<dbReference type="Pfam" id="PF21588">
    <property type="entry name" value="AP5B1_middle"/>
    <property type="match status" value="1"/>
</dbReference>
<reference evidence="4 5" key="1">
    <citation type="journal article" date="2023" name="BMC Biol.">
        <title>The compact genome of the sponge Oopsacas minuta (Hexactinellida) is lacking key metazoan core genes.</title>
        <authorList>
            <person name="Santini S."/>
            <person name="Schenkelaars Q."/>
            <person name="Jourda C."/>
            <person name="Duchesne M."/>
            <person name="Belahbib H."/>
            <person name="Rocher C."/>
            <person name="Selva M."/>
            <person name="Riesgo A."/>
            <person name="Vervoort M."/>
            <person name="Leys S.P."/>
            <person name="Kodjabachian L."/>
            <person name="Le Bivic A."/>
            <person name="Borchiellini C."/>
            <person name="Claverie J.M."/>
            <person name="Renard E."/>
        </authorList>
    </citation>
    <scope>NUCLEOTIDE SEQUENCE [LARGE SCALE GENOMIC DNA]</scope>
    <source>
        <strain evidence="4">SPO-2</strain>
    </source>
</reference>
<dbReference type="InterPro" id="IPR048981">
    <property type="entry name" value="AP5B1_C"/>
</dbReference>
<evidence type="ECO:0000313" key="5">
    <source>
        <dbReference type="Proteomes" id="UP001165289"/>
    </source>
</evidence>
<dbReference type="AlphaFoldDB" id="A0AAV7JWS2"/>
<dbReference type="InterPro" id="IPR048980">
    <property type="entry name" value="AP5B1_barrel"/>
</dbReference>
<comment type="caution">
    <text evidence="4">The sequence shown here is derived from an EMBL/GenBank/DDBJ whole genome shotgun (WGS) entry which is preliminary data.</text>
</comment>
<keyword evidence="5" id="KW-1185">Reference proteome</keyword>
<organism evidence="4 5">
    <name type="scientific">Oopsacas minuta</name>
    <dbReference type="NCBI Taxonomy" id="111878"/>
    <lineage>
        <taxon>Eukaryota</taxon>
        <taxon>Metazoa</taxon>
        <taxon>Porifera</taxon>
        <taxon>Hexactinellida</taxon>
        <taxon>Hexasterophora</taxon>
        <taxon>Lyssacinosida</taxon>
        <taxon>Leucopsacidae</taxon>
        <taxon>Oopsacas</taxon>
    </lineage>
</organism>
<dbReference type="PANTHER" id="PTHR34033">
    <property type="entry name" value="AP-5 COMPLEX SUBUNIT BETA-1"/>
    <property type="match status" value="1"/>
</dbReference>
<evidence type="ECO:0000313" key="4">
    <source>
        <dbReference type="EMBL" id="KAI6652780.1"/>
    </source>
</evidence>
<dbReference type="InterPro" id="IPR038741">
    <property type="entry name" value="AP5B1"/>
</dbReference>
<dbReference type="PANTHER" id="PTHR34033:SF1">
    <property type="entry name" value="AP-5 COMPLEX SUBUNIT BETA-1"/>
    <property type="match status" value="1"/>
</dbReference>
<dbReference type="Proteomes" id="UP001165289">
    <property type="component" value="Unassembled WGS sequence"/>
</dbReference>
<feature type="domain" description="AP5B1 C-terminal" evidence="3">
    <location>
        <begin position="827"/>
        <end position="928"/>
    </location>
</feature>
<dbReference type="GO" id="GO:0030119">
    <property type="term" value="C:AP-type membrane coat adaptor complex"/>
    <property type="evidence" value="ECO:0007669"/>
    <property type="project" value="TreeGrafter"/>
</dbReference>
<dbReference type="GO" id="GO:0005765">
    <property type="term" value="C:lysosomal membrane"/>
    <property type="evidence" value="ECO:0007669"/>
    <property type="project" value="TreeGrafter"/>
</dbReference>